<accession>A0A382EKD3</accession>
<dbReference type="EMBL" id="UINC01044642">
    <property type="protein sequence ID" value="SVB50363.1"/>
    <property type="molecule type" value="Genomic_DNA"/>
</dbReference>
<dbReference type="AlphaFoldDB" id="A0A382EKD3"/>
<gene>
    <name evidence="1" type="ORF">METZ01_LOCUS203217</name>
</gene>
<organism evidence="1">
    <name type="scientific">marine metagenome</name>
    <dbReference type="NCBI Taxonomy" id="408172"/>
    <lineage>
        <taxon>unclassified sequences</taxon>
        <taxon>metagenomes</taxon>
        <taxon>ecological metagenomes</taxon>
    </lineage>
</organism>
<name>A0A382EKD3_9ZZZZ</name>
<reference evidence="1" key="1">
    <citation type="submission" date="2018-05" db="EMBL/GenBank/DDBJ databases">
        <authorList>
            <person name="Lanie J.A."/>
            <person name="Ng W.-L."/>
            <person name="Kazmierczak K.M."/>
            <person name="Andrzejewski T.M."/>
            <person name="Davidsen T.M."/>
            <person name="Wayne K.J."/>
            <person name="Tettelin H."/>
            <person name="Glass J.I."/>
            <person name="Rusch D."/>
            <person name="Podicherti R."/>
            <person name="Tsui H.-C.T."/>
            <person name="Winkler M.E."/>
        </authorList>
    </citation>
    <scope>NUCLEOTIDE SEQUENCE</scope>
</reference>
<protein>
    <submittedName>
        <fullName evidence="1">Uncharacterized protein</fullName>
    </submittedName>
</protein>
<evidence type="ECO:0000313" key="1">
    <source>
        <dbReference type="EMBL" id="SVB50363.1"/>
    </source>
</evidence>
<proteinExistence type="predicted"/>
<feature type="non-terminal residue" evidence="1">
    <location>
        <position position="29"/>
    </location>
</feature>
<sequence length="29" mass="3212">MSPDGNWNHLKGKISHKVLGHGQLKGKFP</sequence>